<evidence type="ECO:0000313" key="3">
    <source>
        <dbReference type="Proteomes" id="UP001595851"/>
    </source>
</evidence>
<evidence type="ECO:0000313" key="2">
    <source>
        <dbReference type="EMBL" id="MFC4009408.1"/>
    </source>
</evidence>
<name>A0ABV8G618_9ACTN</name>
<gene>
    <name evidence="2" type="ORF">ACFOY2_19405</name>
</gene>
<evidence type="ECO:0000256" key="1">
    <source>
        <dbReference type="SAM" id="MobiDB-lite"/>
    </source>
</evidence>
<feature type="compositionally biased region" description="Basic residues" evidence="1">
    <location>
        <begin position="29"/>
        <end position="40"/>
    </location>
</feature>
<feature type="region of interest" description="Disordered" evidence="1">
    <location>
        <begin position="25"/>
        <end position="55"/>
    </location>
</feature>
<sequence length="55" mass="5921">MRVFLTTPAGTEMLQEILAVMMAEQARPAPKRPARSRSRAKKDAGTPVPVSEVAA</sequence>
<comment type="caution">
    <text evidence="2">The sequence shown here is derived from an EMBL/GenBank/DDBJ whole genome shotgun (WGS) entry which is preliminary data.</text>
</comment>
<accession>A0ABV8G618</accession>
<dbReference type="EMBL" id="JBHSBI010000009">
    <property type="protein sequence ID" value="MFC4009408.1"/>
    <property type="molecule type" value="Genomic_DNA"/>
</dbReference>
<organism evidence="2 3">
    <name type="scientific">Nonomuraea purpurea</name>
    <dbReference type="NCBI Taxonomy" id="1849276"/>
    <lineage>
        <taxon>Bacteria</taxon>
        <taxon>Bacillati</taxon>
        <taxon>Actinomycetota</taxon>
        <taxon>Actinomycetes</taxon>
        <taxon>Streptosporangiales</taxon>
        <taxon>Streptosporangiaceae</taxon>
        <taxon>Nonomuraea</taxon>
    </lineage>
</organism>
<proteinExistence type="predicted"/>
<keyword evidence="3" id="KW-1185">Reference proteome</keyword>
<dbReference type="Proteomes" id="UP001595851">
    <property type="component" value="Unassembled WGS sequence"/>
</dbReference>
<reference evidence="3" key="1">
    <citation type="journal article" date="2019" name="Int. J. Syst. Evol. Microbiol.">
        <title>The Global Catalogue of Microorganisms (GCM) 10K type strain sequencing project: providing services to taxonomists for standard genome sequencing and annotation.</title>
        <authorList>
            <consortium name="The Broad Institute Genomics Platform"/>
            <consortium name="The Broad Institute Genome Sequencing Center for Infectious Disease"/>
            <person name="Wu L."/>
            <person name="Ma J."/>
        </authorList>
    </citation>
    <scope>NUCLEOTIDE SEQUENCE [LARGE SCALE GENOMIC DNA]</scope>
    <source>
        <strain evidence="3">TBRC 1276</strain>
    </source>
</reference>
<protein>
    <submittedName>
        <fullName evidence="2">Uncharacterized protein</fullName>
    </submittedName>
</protein>
<dbReference type="RefSeq" id="WP_379529458.1">
    <property type="nucleotide sequence ID" value="NZ_JBHSBI010000009.1"/>
</dbReference>